<protein>
    <submittedName>
        <fullName evidence="1">Uncharacterized protein</fullName>
    </submittedName>
</protein>
<proteinExistence type="predicted"/>
<reference evidence="1 2" key="1">
    <citation type="journal article" date="2014" name="Mol. Ecol.">
        <title>Evolution of Synechococcus.</title>
        <authorList>
            <person name="Dvorak P."/>
            <person name="Casamatta D."/>
            <person name="Hasler P."/>
            <person name="Poulickova A."/>
            <person name="Ondrej V."/>
            <person name="Sanges R."/>
        </authorList>
    </citation>
    <scope>NUCLEOTIDE SEQUENCE [LARGE SCALE GENOMIC DNA]</scope>
    <source>
        <strain evidence="1 2">CAUP A 1101</strain>
    </source>
</reference>
<sequence>MSTPTPVRIPKDIFAGLKYMERTKAIPYIELRDCQAVIQQAEQLHLFKLAHWIGTHPTEYTTGTQMKSFQVQD</sequence>
<evidence type="ECO:0000313" key="1">
    <source>
        <dbReference type="EMBL" id="KGF73519.1"/>
    </source>
</evidence>
<dbReference type="RefSeq" id="WP_036531252.1">
    <property type="nucleotide sequence ID" value="NZ_JJML01000007.1"/>
</dbReference>
<gene>
    <name evidence="1" type="ORF">DO97_18625</name>
</gene>
<dbReference type="EMBL" id="JJML01000007">
    <property type="protein sequence ID" value="KGF73519.1"/>
    <property type="molecule type" value="Genomic_DNA"/>
</dbReference>
<accession>A0A098TMI6</accession>
<name>A0A098TMI6_9CYAN</name>
<organism evidence="1 2">
    <name type="scientific">Neosynechococcus sphagnicola sy1</name>
    <dbReference type="NCBI Taxonomy" id="1497020"/>
    <lineage>
        <taxon>Bacteria</taxon>
        <taxon>Bacillati</taxon>
        <taxon>Cyanobacteriota</taxon>
        <taxon>Cyanophyceae</taxon>
        <taxon>Neosynechococcales</taxon>
        <taxon>Neosynechococcaceae</taxon>
        <taxon>Neosynechococcus</taxon>
    </lineage>
</organism>
<keyword evidence="2" id="KW-1185">Reference proteome</keyword>
<comment type="caution">
    <text evidence="1">The sequence shown here is derived from an EMBL/GenBank/DDBJ whole genome shotgun (WGS) entry which is preliminary data.</text>
</comment>
<evidence type="ECO:0000313" key="2">
    <source>
        <dbReference type="Proteomes" id="UP000030170"/>
    </source>
</evidence>
<dbReference type="AlphaFoldDB" id="A0A098TMI6"/>
<dbReference type="Proteomes" id="UP000030170">
    <property type="component" value="Unassembled WGS sequence"/>
</dbReference>